<dbReference type="Gene3D" id="2.60.40.1730">
    <property type="entry name" value="tricorn interacting facor f3 domain"/>
    <property type="match status" value="1"/>
</dbReference>
<dbReference type="InterPro" id="IPR042097">
    <property type="entry name" value="Aminopeptidase_N-like_N_sf"/>
</dbReference>
<feature type="signal peptide" evidence="1">
    <location>
        <begin position="1"/>
        <end position="20"/>
    </location>
</feature>
<gene>
    <name evidence="2" type="ORF">g.21052</name>
</gene>
<proteinExistence type="predicted"/>
<feature type="chain" id="PRO_5008585605" evidence="1">
    <location>
        <begin position="21"/>
        <end position="171"/>
    </location>
</feature>
<evidence type="ECO:0000256" key="1">
    <source>
        <dbReference type="SAM" id="SignalP"/>
    </source>
</evidence>
<keyword evidence="1" id="KW-0732">Signal</keyword>
<name>A0A1B6J1V4_9HEMI</name>
<protein>
    <submittedName>
        <fullName evidence="2">Uncharacterized protein</fullName>
    </submittedName>
</protein>
<evidence type="ECO:0000313" key="2">
    <source>
        <dbReference type="EMBL" id="JAS93158.1"/>
    </source>
</evidence>
<organism evidence="2">
    <name type="scientific">Homalodisca liturata</name>
    <dbReference type="NCBI Taxonomy" id="320908"/>
    <lineage>
        <taxon>Eukaryota</taxon>
        <taxon>Metazoa</taxon>
        <taxon>Ecdysozoa</taxon>
        <taxon>Arthropoda</taxon>
        <taxon>Hexapoda</taxon>
        <taxon>Insecta</taxon>
        <taxon>Pterygota</taxon>
        <taxon>Neoptera</taxon>
        <taxon>Paraneoptera</taxon>
        <taxon>Hemiptera</taxon>
        <taxon>Auchenorrhyncha</taxon>
        <taxon>Membracoidea</taxon>
        <taxon>Cicadellidae</taxon>
        <taxon>Cicadellinae</taxon>
        <taxon>Proconiini</taxon>
        <taxon>Homalodisca</taxon>
    </lineage>
</organism>
<dbReference type="AlphaFoldDB" id="A0A1B6J1V4"/>
<dbReference type="EMBL" id="GECU01014548">
    <property type="protein sequence ID" value="JAS93158.1"/>
    <property type="molecule type" value="Transcribed_RNA"/>
</dbReference>
<sequence>MAYITIALVAVLLGAQQALAVDGVINKYEPSLTFVEPIPDTLAVKGTVTITFQVTTASESMNLTLYWGSSLRTSQTNTTDSTKPDDRDLGKVMSTVTGAAAVGTATTKFDSTTGKLTITATFTTNGSTNGTTFTANTNYQLTITYNTVLRKDMKGLFLQQIKNKDGSTRCK</sequence>
<reference evidence="2" key="1">
    <citation type="submission" date="2015-11" db="EMBL/GenBank/DDBJ databases">
        <title>De novo transcriptome assembly of four potential Pierce s Disease insect vectors from Arizona vineyards.</title>
        <authorList>
            <person name="Tassone E.E."/>
        </authorList>
    </citation>
    <scope>NUCLEOTIDE SEQUENCE</scope>
</reference>
<accession>A0A1B6J1V4</accession>